<keyword evidence="2 7" id="KW-0812">Transmembrane</keyword>
<evidence type="ECO:0000256" key="1">
    <source>
        <dbReference type="ARBA" id="ARBA00004141"/>
    </source>
</evidence>
<dbReference type="Pfam" id="PF12698">
    <property type="entry name" value="ABC2_membrane_3"/>
    <property type="match status" value="1"/>
</dbReference>
<evidence type="ECO:0000256" key="4">
    <source>
        <dbReference type="ARBA" id="ARBA00023136"/>
    </source>
</evidence>
<dbReference type="NCBIfam" id="TIGR03061">
    <property type="entry name" value="pip_yhgE_Nterm"/>
    <property type="match status" value="1"/>
</dbReference>
<evidence type="ECO:0000313" key="10">
    <source>
        <dbReference type="Proteomes" id="UP000245021"/>
    </source>
</evidence>
<dbReference type="Proteomes" id="UP000245021">
    <property type="component" value="Unassembled WGS sequence"/>
</dbReference>
<feature type="transmembrane region" description="Helical" evidence="7">
    <location>
        <begin position="759"/>
        <end position="780"/>
    </location>
</feature>
<organism evidence="9 10">
    <name type="scientific">Lactococcus termiticola</name>
    <dbReference type="NCBI Taxonomy" id="2169526"/>
    <lineage>
        <taxon>Bacteria</taxon>
        <taxon>Bacillati</taxon>
        <taxon>Bacillota</taxon>
        <taxon>Bacilli</taxon>
        <taxon>Lactobacillales</taxon>
        <taxon>Streptococcaceae</taxon>
        <taxon>Lactococcus</taxon>
    </lineage>
</organism>
<feature type="transmembrane region" description="Helical" evidence="7">
    <location>
        <begin position="607"/>
        <end position="627"/>
    </location>
</feature>
<evidence type="ECO:0000313" key="9">
    <source>
        <dbReference type="EMBL" id="GBG96311.1"/>
    </source>
</evidence>
<dbReference type="SUPFAM" id="SSF58104">
    <property type="entry name" value="Methyl-accepting chemotaxis protein (MCP) signaling domain"/>
    <property type="match status" value="1"/>
</dbReference>
<keyword evidence="5" id="KW-0175">Coiled coil</keyword>
<dbReference type="GO" id="GO:0140359">
    <property type="term" value="F:ABC-type transporter activity"/>
    <property type="evidence" value="ECO:0007669"/>
    <property type="project" value="InterPro"/>
</dbReference>
<keyword evidence="4 7" id="KW-0472">Membrane</keyword>
<feature type="transmembrane region" description="Helical" evidence="7">
    <location>
        <begin position="675"/>
        <end position="697"/>
    </location>
</feature>
<proteinExistence type="predicted"/>
<dbReference type="InterPro" id="IPR017500">
    <property type="entry name" value="Phage_infect_YhgE_N"/>
</dbReference>
<evidence type="ECO:0000256" key="3">
    <source>
        <dbReference type="ARBA" id="ARBA00022989"/>
    </source>
</evidence>
<dbReference type="AlphaFoldDB" id="A0A2R5HJC1"/>
<dbReference type="PANTHER" id="PTHR43077:SF5">
    <property type="entry name" value="PHAGE INFECTION PROTEIN"/>
    <property type="match status" value="1"/>
</dbReference>
<feature type="region of interest" description="Disordered" evidence="6">
    <location>
        <begin position="178"/>
        <end position="201"/>
    </location>
</feature>
<feature type="transmembrane region" description="Helical" evidence="7">
    <location>
        <begin position="704"/>
        <end position="724"/>
    </location>
</feature>
<dbReference type="InterPro" id="IPR013525">
    <property type="entry name" value="ABC2_TM"/>
</dbReference>
<dbReference type="NCBIfam" id="TIGR03057">
    <property type="entry name" value="xxxLxxG_by_4"/>
    <property type="match status" value="4"/>
</dbReference>
<comment type="caution">
    <text evidence="9">The sequence shown here is derived from an EMBL/GenBank/DDBJ whole genome shotgun (WGS) entry which is preliminary data.</text>
</comment>
<dbReference type="GO" id="GO:0016020">
    <property type="term" value="C:membrane"/>
    <property type="evidence" value="ECO:0007669"/>
    <property type="project" value="UniProtKB-SubCell"/>
</dbReference>
<name>A0A2R5HJC1_9LACT</name>
<feature type="transmembrane region" description="Helical" evidence="7">
    <location>
        <begin position="647"/>
        <end position="669"/>
    </location>
</feature>
<dbReference type="InterPro" id="IPR017501">
    <property type="entry name" value="Phage_infect_YhgE_C"/>
</dbReference>
<dbReference type="NCBIfam" id="TIGR03062">
    <property type="entry name" value="pip_yhgE_Cterm"/>
    <property type="match status" value="1"/>
</dbReference>
<dbReference type="PANTHER" id="PTHR43077">
    <property type="entry name" value="TRANSPORT PERMEASE YVFS-RELATED"/>
    <property type="match status" value="1"/>
</dbReference>
<keyword evidence="10" id="KW-1185">Reference proteome</keyword>
<gene>
    <name evidence="9" type="ORF">NtB2_00422</name>
</gene>
<feature type="domain" description="ABC-2 type transporter transmembrane" evidence="8">
    <location>
        <begin position="513"/>
        <end position="776"/>
    </location>
</feature>
<dbReference type="InterPro" id="IPR051328">
    <property type="entry name" value="T7SS_ABC-Transporter"/>
</dbReference>
<evidence type="ECO:0000256" key="5">
    <source>
        <dbReference type="SAM" id="Coils"/>
    </source>
</evidence>
<dbReference type="RefSeq" id="WP_165814938.1">
    <property type="nucleotide sequence ID" value="NZ_BFFO01000002.1"/>
</dbReference>
<evidence type="ECO:0000256" key="2">
    <source>
        <dbReference type="ARBA" id="ARBA00022692"/>
    </source>
</evidence>
<dbReference type="InterPro" id="IPR023908">
    <property type="entry name" value="xxxLxxG_rpt"/>
</dbReference>
<accession>A0A2R5HJC1</accession>
<dbReference type="EMBL" id="BFFO01000002">
    <property type="protein sequence ID" value="GBG96311.1"/>
    <property type="molecule type" value="Genomic_DNA"/>
</dbReference>
<comment type="subcellular location">
    <subcellularLocation>
        <location evidence="1">Membrane</location>
        <topology evidence="1">Multi-pass membrane protein</topology>
    </subcellularLocation>
</comment>
<feature type="coiled-coil region" evidence="5">
    <location>
        <begin position="389"/>
        <end position="419"/>
    </location>
</feature>
<protein>
    <submittedName>
        <fullName evidence="9">YhgE/Pip N-terminal domain protein</fullName>
    </submittedName>
</protein>
<sequence>MLKNEWKAIFKHKFLLVVLIALAIVPALYNWIFLSSMWDPYGKLDQLPVAVVNQDKATSLNGKRLSVGQQVTDEMKKDKKLDYHFVNKADADKGIKDGKYYLVVNFPENFSKDAASLMTGSPVRPVLNYQTAQGHNYISGKMSDSAMASLKDELSKNISQEYSRALISGISELKSGMNKASDGSAELQDATGKAESGSNELTQNLGKLSDASLSFSDGTQELSVGLSQYLDATKAADQGANQLASASQQYVSGVNQLSQGTDQLNSKSADMKAGIGQLTASVPEVEKLSGATKTLKDGLEKLSQATSLPAEQAKQISDLETGLDQLNQAIQTGDASLSADIQKEMTSLQTALTALPTEESQAIMGLPDLSVQQKTEVLQALQASTKTSMDQVQTSMQGLAQDLTALNQEQEALKKASNQALPGAHQAIDQLKGGLDQTHDALSQQILPGASQISDGAGQLSSGLARGSSQLSSGFDQYASAVGQINDGAQTLKNKGGELQSGSQQLATGLDQLTNKSGELQSGSDQLSTGAQGFVTGSQALFNGSDSLNKGLTAINSGEGKLHDSLADASDKLQGQASGQDNADKITSPVSLKHVDTSQSEVNGVGMAPYMIAVALFVGAISTNIMFGASLSKKTWKSGRDLLLAKLGTNGVVAVLQALIVTGAVYVLGLRASQGFLGLFGANLLISFAFMAIVTFLNLWLGKVGAFVSLVLLIIQLAASAGTYPIQLSAKIFQIINPWLPMSYAIKLLRQMISLNGTGWAYAGLMIALALVFTGLIGIWGRSKRQAI</sequence>
<evidence type="ECO:0000256" key="6">
    <source>
        <dbReference type="SAM" id="MobiDB-lite"/>
    </source>
</evidence>
<dbReference type="Gene3D" id="3.40.1710.10">
    <property type="entry name" value="abc type-2 transporter like domain"/>
    <property type="match status" value="1"/>
</dbReference>
<keyword evidence="3 7" id="KW-1133">Transmembrane helix</keyword>
<evidence type="ECO:0000256" key="7">
    <source>
        <dbReference type="SAM" id="Phobius"/>
    </source>
</evidence>
<evidence type="ECO:0000259" key="8">
    <source>
        <dbReference type="Pfam" id="PF12698"/>
    </source>
</evidence>
<reference evidence="9 10" key="1">
    <citation type="journal article" date="2018" name="Genome Announc.">
        <title>Draft Genome Sequence of Lactococcus sp. Strain NtB2 (JCM 32569), Isolated from the Gut of the Higher Termite Nasutitermes takasagoensis.</title>
        <authorList>
            <person name="Noda S."/>
            <person name="Aihara C."/>
            <person name="Yuki M."/>
            <person name="Ohkuma M."/>
        </authorList>
    </citation>
    <scope>NUCLEOTIDE SEQUENCE [LARGE SCALE GENOMIC DNA]</scope>
    <source>
        <strain evidence="9 10">NtB2</strain>
    </source>
</reference>